<evidence type="ECO:0008006" key="3">
    <source>
        <dbReference type="Google" id="ProtNLM"/>
    </source>
</evidence>
<protein>
    <recommendedName>
        <fullName evidence="3">Galactose oxidase</fullName>
    </recommendedName>
</protein>
<accession>A0A6F8YA57</accession>
<name>A0A6F8YA57_9ACTN</name>
<evidence type="ECO:0000313" key="1">
    <source>
        <dbReference type="EMBL" id="BCB82986.1"/>
    </source>
</evidence>
<sequence length="68" mass="7159">MLTAIWVNDRISGSYDPRADRWATILPLPRGRHGFGAAAVGGRAYLVAGALTCGGGASSDTLELVSRW</sequence>
<proteinExistence type="predicted"/>
<dbReference type="KEGG" id="psuu:Psuf_002990"/>
<dbReference type="Gene3D" id="2.120.10.80">
    <property type="entry name" value="Kelch-type beta propeller"/>
    <property type="match status" value="1"/>
</dbReference>
<organism evidence="1 2">
    <name type="scientific">Phytohabitans suffuscus</name>
    <dbReference type="NCBI Taxonomy" id="624315"/>
    <lineage>
        <taxon>Bacteria</taxon>
        <taxon>Bacillati</taxon>
        <taxon>Actinomycetota</taxon>
        <taxon>Actinomycetes</taxon>
        <taxon>Micromonosporales</taxon>
        <taxon>Micromonosporaceae</taxon>
    </lineage>
</organism>
<evidence type="ECO:0000313" key="2">
    <source>
        <dbReference type="Proteomes" id="UP000503011"/>
    </source>
</evidence>
<dbReference type="EMBL" id="AP022871">
    <property type="protein sequence ID" value="BCB82986.1"/>
    <property type="molecule type" value="Genomic_DNA"/>
</dbReference>
<keyword evidence="2" id="KW-1185">Reference proteome</keyword>
<dbReference type="AlphaFoldDB" id="A0A6F8YA57"/>
<dbReference type="InterPro" id="IPR015915">
    <property type="entry name" value="Kelch-typ_b-propeller"/>
</dbReference>
<dbReference type="Proteomes" id="UP000503011">
    <property type="component" value="Chromosome"/>
</dbReference>
<reference evidence="1 2" key="2">
    <citation type="submission" date="2020-03" db="EMBL/GenBank/DDBJ databases">
        <authorList>
            <person name="Ichikawa N."/>
            <person name="Kimura A."/>
            <person name="Kitahashi Y."/>
            <person name="Uohara A."/>
        </authorList>
    </citation>
    <scope>NUCLEOTIDE SEQUENCE [LARGE SCALE GENOMIC DNA]</scope>
    <source>
        <strain evidence="1 2">NBRC 105367</strain>
    </source>
</reference>
<reference evidence="1 2" key="1">
    <citation type="submission" date="2020-03" db="EMBL/GenBank/DDBJ databases">
        <title>Whole genome shotgun sequence of Phytohabitans suffuscus NBRC 105367.</title>
        <authorList>
            <person name="Komaki H."/>
            <person name="Tamura T."/>
        </authorList>
    </citation>
    <scope>NUCLEOTIDE SEQUENCE [LARGE SCALE GENOMIC DNA]</scope>
    <source>
        <strain evidence="1 2">NBRC 105367</strain>
    </source>
</reference>
<dbReference type="SUPFAM" id="SSF117281">
    <property type="entry name" value="Kelch motif"/>
    <property type="match status" value="1"/>
</dbReference>
<gene>
    <name evidence="1" type="ORF">Psuf_002990</name>
</gene>